<evidence type="ECO:0000313" key="3">
    <source>
        <dbReference type="EMBL" id="KAG5176316.1"/>
    </source>
</evidence>
<dbReference type="EMBL" id="JAFCMP010000538">
    <property type="protein sequence ID" value="KAG5176316.1"/>
    <property type="molecule type" value="Genomic_DNA"/>
</dbReference>
<name>A0A835YKI6_9STRA</name>
<evidence type="ECO:0000313" key="4">
    <source>
        <dbReference type="Proteomes" id="UP000664859"/>
    </source>
</evidence>
<feature type="region of interest" description="Disordered" evidence="1">
    <location>
        <begin position="117"/>
        <end position="171"/>
    </location>
</feature>
<feature type="region of interest" description="Disordered" evidence="1">
    <location>
        <begin position="15"/>
        <end position="72"/>
    </location>
</feature>
<keyword evidence="2" id="KW-0472">Membrane</keyword>
<gene>
    <name evidence="3" type="ORF">JKP88DRAFT_282841</name>
</gene>
<feature type="transmembrane region" description="Helical" evidence="2">
    <location>
        <begin position="471"/>
        <end position="492"/>
    </location>
</feature>
<keyword evidence="4" id="KW-1185">Reference proteome</keyword>
<feature type="transmembrane region" description="Helical" evidence="2">
    <location>
        <begin position="549"/>
        <end position="582"/>
    </location>
</feature>
<dbReference type="AlphaFoldDB" id="A0A835YKI6"/>
<accession>A0A835YKI6</accession>
<feature type="transmembrane region" description="Helical" evidence="2">
    <location>
        <begin position="363"/>
        <end position="382"/>
    </location>
</feature>
<dbReference type="Proteomes" id="UP000664859">
    <property type="component" value="Unassembled WGS sequence"/>
</dbReference>
<evidence type="ECO:0000256" key="2">
    <source>
        <dbReference type="SAM" id="Phobius"/>
    </source>
</evidence>
<keyword evidence="2" id="KW-0812">Transmembrane</keyword>
<organism evidence="3 4">
    <name type="scientific">Tribonema minus</name>
    <dbReference type="NCBI Taxonomy" id="303371"/>
    <lineage>
        <taxon>Eukaryota</taxon>
        <taxon>Sar</taxon>
        <taxon>Stramenopiles</taxon>
        <taxon>Ochrophyta</taxon>
        <taxon>PX clade</taxon>
        <taxon>Xanthophyceae</taxon>
        <taxon>Tribonematales</taxon>
        <taxon>Tribonemataceae</taxon>
        <taxon>Tribonema</taxon>
    </lineage>
</organism>
<protein>
    <submittedName>
        <fullName evidence="3">Uncharacterized protein</fullName>
    </submittedName>
</protein>
<sequence>MDSYVAGLATAADDTSSTASFHRLLPATPGPTPSPSASTPQPTALSSTAQPTAAPTTRQPTAQPTSLTLPGGSWTASCTVSGATYDGAVLTATCHTSNWAVTLRTSVAALSTDTVTNQNGHLTNATNPASPTPQPTPQPTSQPTPQPTAEPTAEPTSQPTAEPTPQPTAVLTPQPTVAARLPGGSWPHSCTDAAYDGATLTATCYSAGAGWVRSSVPAAVTDAVGLNSNILFNGLSGYGYPAAALSTSASTATGADADANNVAGSCVLPSSDPAMVRGSGTSGTSTTAAMMLNQVQFLSLIGGIGVARDSAFGSFSDAIKFLNLQFTSRLPGTGGSGFLQPIPAAGWAPYDNENVNVFVNNTLIIVGGLAAITLLQLLYGAWLQARVIAKERAAARDASTNATAEDRSRASGSIWRCFPRYHLVWLLFSYQGERQHLALQCFPRYHPACLLFGCQGAVKAQAAALDSGYEGVIVTAAILLAVFPVALLAYAVPFAALNFTCNAPALIFKLKSNNPTSTTASRLRAGYAPLFVAYTQRGTWFMSWEMMKMLFLGLCAGLLAEHCHAVAACFFAATIAHVGLVALLRPYGNSACNIMELVCAVTDILTTGLLLGAAVTGDPDEAGRLLDAILLVPLYVDIFISTGAFLTQGAASARDFIH</sequence>
<feature type="compositionally biased region" description="Low complexity" evidence="1">
    <location>
        <begin position="15"/>
        <end position="27"/>
    </location>
</feature>
<feature type="compositionally biased region" description="Pro residues" evidence="1">
    <location>
        <begin position="130"/>
        <end position="148"/>
    </location>
</feature>
<feature type="compositionally biased region" description="Low complexity" evidence="1">
    <location>
        <begin position="35"/>
        <end position="66"/>
    </location>
</feature>
<keyword evidence="2" id="KW-1133">Transmembrane helix</keyword>
<comment type="caution">
    <text evidence="3">The sequence shown here is derived from an EMBL/GenBank/DDBJ whole genome shotgun (WGS) entry which is preliminary data.</text>
</comment>
<proteinExistence type="predicted"/>
<feature type="transmembrane region" description="Helical" evidence="2">
    <location>
        <begin position="628"/>
        <end position="646"/>
    </location>
</feature>
<feature type="compositionally biased region" description="Low complexity" evidence="1">
    <location>
        <begin position="149"/>
        <end position="169"/>
    </location>
</feature>
<evidence type="ECO:0000256" key="1">
    <source>
        <dbReference type="SAM" id="MobiDB-lite"/>
    </source>
</evidence>
<feature type="transmembrane region" description="Helical" evidence="2">
    <location>
        <begin position="594"/>
        <end position="616"/>
    </location>
</feature>
<reference evidence="3" key="1">
    <citation type="submission" date="2021-02" db="EMBL/GenBank/DDBJ databases">
        <title>First Annotated Genome of the Yellow-green Alga Tribonema minus.</title>
        <authorList>
            <person name="Mahan K.M."/>
        </authorList>
    </citation>
    <scope>NUCLEOTIDE SEQUENCE</scope>
    <source>
        <strain evidence="3">UTEX B ZZ1240</strain>
    </source>
</reference>